<feature type="chain" id="PRO_5008130600" description="Secreted protein" evidence="2">
    <location>
        <begin position="20"/>
        <end position="91"/>
    </location>
</feature>
<reference evidence="3" key="2">
    <citation type="submission" date="2020-05" db="UniProtKB">
        <authorList>
            <consortium name="EnsemblMetazoa"/>
        </authorList>
    </citation>
    <scope>IDENTIFICATION</scope>
    <source>
        <strain evidence="3">Epiroticus2</strain>
    </source>
</reference>
<feature type="compositionally biased region" description="Basic and acidic residues" evidence="1">
    <location>
        <begin position="45"/>
        <end position="58"/>
    </location>
</feature>
<dbReference type="VEuPathDB" id="VectorBase:AEPI000177"/>
<feature type="signal peptide" evidence="2">
    <location>
        <begin position="1"/>
        <end position="19"/>
    </location>
</feature>
<sequence>MKFLTVTLLICLLSIVCSGEDTTAADKEETTTTSKEGDGGAQETPDVKTDDHPKDKPDMSPIDFVQEVIRNAMKRISSGFQDTVKIMPFSF</sequence>
<dbReference type="EnsemblMetazoa" id="AEPI000177-RA">
    <property type="protein sequence ID" value="AEPI000177-PA"/>
    <property type="gene ID" value="AEPI000177"/>
</dbReference>
<evidence type="ECO:0000256" key="2">
    <source>
        <dbReference type="SAM" id="SignalP"/>
    </source>
</evidence>
<dbReference type="Proteomes" id="UP000075885">
    <property type="component" value="Unassembled WGS sequence"/>
</dbReference>
<evidence type="ECO:0008006" key="5">
    <source>
        <dbReference type="Google" id="ProtNLM"/>
    </source>
</evidence>
<evidence type="ECO:0000313" key="3">
    <source>
        <dbReference type="EnsemblMetazoa" id="AEPI000177-PA"/>
    </source>
</evidence>
<keyword evidence="4" id="KW-1185">Reference proteome</keyword>
<reference evidence="4" key="1">
    <citation type="submission" date="2013-03" db="EMBL/GenBank/DDBJ databases">
        <title>The Genome Sequence of Anopheles epiroticus epiroticus2.</title>
        <authorList>
            <consortium name="The Broad Institute Genomics Platform"/>
            <person name="Neafsey D.E."/>
            <person name="Howell P."/>
            <person name="Walker B."/>
            <person name="Young S.K."/>
            <person name="Zeng Q."/>
            <person name="Gargeya S."/>
            <person name="Fitzgerald M."/>
            <person name="Haas B."/>
            <person name="Abouelleil A."/>
            <person name="Allen A.W."/>
            <person name="Alvarado L."/>
            <person name="Arachchi H.M."/>
            <person name="Berlin A.M."/>
            <person name="Chapman S.B."/>
            <person name="Gainer-Dewar J."/>
            <person name="Goldberg J."/>
            <person name="Griggs A."/>
            <person name="Gujja S."/>
            <person name="Hansen M."/>
            <person name="Howarth C."/>
            <person name="Imamovic A."/>
            <person name="Ireland A."/>
            <person name="Larimer J."/>
            <person name="McCowan C."/>
            <person name="Murphy C."/>
            <person name="Pearson M."/>
            <person name="Poon T.W."/>
            <person name="Priest M."/>
            <person name="Roberts A."/>
            <person name="Saif S."/>
            <person name="Shea T."/>
            <person name="Sisk P."/>
            <person name="Sykes S."/>
            <person name="Wortman J."/>
            <person name="Nusbaum C."/>
            <person name="Birren B."/>
        </authorList>
    </citation>
    <scope>NUCLEOTIDE SEQUENCE [LARGE SCALE GENOMIC DNA]</scope>
    <source>
        <strain evidence="4">Epiroticus2</strain>
    </source>
</reference>
<dbReference type="AlphaFoldDB" id="A0A182NZU6"/>
<feature type="region of interest" description="Disordered" evidence="1">
    <location>
        <begin position="22"/>
        <end position="61"/>
    </location>
</feature>
<accession>A0A182NZU6</accession>
<keyword evidence="2" id="KW-0732">Signal</keyword>
<proteinExistence type="predicted"/>
<feature type="compositionally biased region" description="Basic and acidic residues" evidence="1">
    <location>
        <begin position="24"/>
        <end position="38"/>
    </location>
</feature>
<organism evidence="3 4">
    <name type="scientific">Anopheles epiroticus</name>
    <dbReference type="NCBI Taxonomy" id="199890"/>
    <lineage>
        <taxon>Eukaryota</taxon>
        <taxon>Metazoa</taxon>
        <taxon>Ecdysozoa</taxon>
        <taxon>Arthropoda</taxon>
        <taxon>Hexapoda</taxon>
        <taxon>Insecta</taxon>
        <taxon>Pterygota</taxon>
        <taxon>Neoptera</taxon>
        <taxon>Endopterygota</taxon>
        <taxon>Diptera</taxon>
        <taxon>Nematocera</taxon>
        <taxon>Culicoidea</taxon>
        <taxon>Culicidae</taxon>
        <taxon>Anophelinae</taxon>
        <taxon>Anopheles</taxon>
    </lineage>
</organism>
<evidence type="ECO:0000256" key="1">
    <source>
        <dbReference type="SAM" id="MobiDB-lite"/>
    </source>
</evidence>
<evidence type="ECO:0000313" key="4">
    <source>
        <dbReference type="Proteomes" id="UP000075885"/>
    </source>
</evidence>
<protein>
    <recommendedName>
        <fullName evidence="5">Secreted protein</fullName>
    </recommendedName>
</protein>
<name>A0A182NZU6_9DIPT</name>